<gene>
    <name evidence="2" type="ORF">BBBOND_0003320</name>
</gene>
<evidence type="ECO:0000256" key="1">
    <source>
        <dbReference type="SAM" id="Phobius"/>
    </source>
</evidence>
<evidence type="ECO:0008006" key="3">
    <source>
        <dbReference type="Google" id="ProtNLM"/>
    </source>
</evidence>
<name>A0A061BT40_BABBI</name>
<dbReference type="OrthoDB" id="5792673at2759"/>
<protein>
    <recommendedName>
        <fullName evidence="3">C3H1-type domain-containing protein</fullName>
    </recommendedName>
</protein>
<dbReference type="EMBL" id="LK055105">
    <property type="protein sequence ID" value="CDR71673.1"/>
    <property type="molecule type" value="Genomic_DNA"/>
</dbReference>
<accession>A0A061BT40</accession>
<dbReference type="KEGG" id="bbig:BBBOND_0003320"/>
<keyword evidence="1" id="KW-1133">Transmembrane helix</keyword>
<sequence>MLLRKLWRTLTPSSLALSVKKAVIYAIIAVFNNNPHLKNDLKHLYSSHVTNLSESVKSAGKAGDTGEIEKLHVEVSKKITEIDAEIKDLEKPNNLYNNLPSSPSLSAESDKLQSKLEALRKVEKLCGFLTNSNNHPNDPKNLLDNLCDGLETFLGFNPSSKGYTGQGIVYSDLDRLCDAVMGFLSGVLGAVKDDEAVKTYDKYMDRKLSEVLKEVNKNIGSGREGLVASVDAVKGWLEGYDNQIKWLTYNVMNDMNELINDLGTTYYVSIKADQNLETQLHIWRSVLQKINDRFTQMEHNVEKLDPALHEQLKKEMIIFKRSLELLQESAKNTSCEEQIKKVDETLSEQKNYIQKQIEDGSLKLRQTLDADLWKLRNFVKSLEETKNQNIKDIQNRLDDAKTFLSNNFDRDYRNVITGLFCDIQRLVENVRGSLIVKKAELAALVEEAQTHFKEIQRGVGKETGVPGSIYEQWGLLKGRISRIVGDLHDKKGTATPNYLGRILNNVTKYVSNFREELGDDGNGFNTVVEQWIGEILGLDPVRGWVEDYVNANKSALQLQYTTDTPIGSGIYDTLNKKIATKVRELLPTGVISNAVAMASGFNSNGTINDHVRTVQFVCIAFAKQLGDKIKGTGLVTLSSTIVDAVNLAVKRADQNVSGTHITRAIQFVLYELVGSAHGAIAELQRFTSTSDMEDLLKQAVKNVDIIGREFDDADTGEYGKTITTLLKTAEAQIGKLGKILGSAGVTLKDRVDNIQCEIIENLHGICKNDDEGEINKKGKTAFDNIEALKSKLGVDIYLIGAEVQNTGVYLQYAIDAVSDSLGAAYKTAMTSVSEHRNALIDATTNAFDELTSQVQAMSTRQKLANLEALRTLVSGQHEIIHDVIKYNRNNGVKGLLKWLFKGKGNELGKLNVDISPTITPQEHSNKFKKLSSKFQQYADVILSYTEEQVKTPVPNKFPEHNTQSGQVRKIRTEFDILLDHLKINENKKYNLDDEFEKKLAVLKNNVNSRTPATSALDPQALPDAGRPVLKALRDGMMGFVEELGKGYVSRYDGGESIKEWVKREGEKDVLTPEGKNGAKVFLTLLEMVNEDLGHLKNECERDWGKFKIYEQDNESTNPLGSFLKRCGFKVAERDTSKDGELRLPLSGFSGDHITKLELFTSIPHTNASKFLVNLDSLITHLNQYNQVGHLRHVKSPRNPCSIFEMLVWSYGLQHNGVYDELVKYCHKYDTSYDKKPDAEFKKRLTDTVDYSLRALSDYSRNILTTILGTGDEYTTYAVDYSDNSLNLKYPASGEDCLHTLLDILRRLLPTLRFLNNQCKLKTKDNGWYECEYGMYTAPAKWPCTAHSSDKATSQPNTQPKCQPTCKVNSQANCQPTSPLQSYLNDCLPGHLPHRLIDVGCKSECKTCSPSTSGMPCVTPLGFKAFSCSTRRGEDICAVLSKFFNVAKLSPLFCLAPKPPSTLPEHMEFALALVKDWDSDATHPLKNSIHSTIRGASIELCGKPEVLTTALTNAYGSYYGSHDTCDDQHISSLTRWDACPAQNKRCAPYLQSLCYDYYSYLVKKHCNLYLSWAVYLPWDFWTQLNNMCNAFSNISCQDWGCRECLRADKCKRGEHGLSVKKDDESEEPNCRCPSIISCKSVSPMLYSYGLTFGHPTKILTNKKCNDFYNQLHSVLNSKYFIDLLTKCDEYLRDIRWPFMLTVLTLWLLSFLYLIHIMVIRLDLLHIKSHLHSPSSHRIAAQSLLAAARVNKLNRVFYLQP</sequence>
<keyword evidence="1" id="KW-0472">Membrane</keyword>
<reference evidence="2" key="2">
    <citation type="submission" date="2014-06" db="EMBL/GenBank/DDBJ databases">
        <authorList>
            <person name="Aslett M."/>
            <person name="De Silva Nishadi"/>
        </authorList>
    </citation>
    <scope>NUCLEOTIDE SEQUENCE</scope>
    <source>
        <strain evidence="2">Bond</strain>
    </source>
</reference>
<dbReference type="GeneID" id="24561894"/>
<proteinExistence type="predicted"/>
<dbReference type="VEuPathDB" id="PiroplasmaDB:BBBOND_0003320"/>
<evidence type="ECO:0000313" key="2">
    <source>
        <dbReference type="EMBL" id="CDR71673.1"/>
    </source>
</evidence>
<dbReference type="RefSeq" id="XP_012770620.1">
    <property type="nucleotide sequence ID" value="XM_012915166.1"/>
</dbReference>
<keyword evidence="1" id="KW-0812">Transmembrane</keyword>
<organism evidence="2">
    <name type="scientific">Babesia bigemina</name>
    <dbReference type="NCBI Taxonomy" id="5866"/>
    <lineage>
        <taxon>Eukaryota</taxon>
        <taxon>Sar</taxon>
        <taxon>Alveolata</taxon>
        <taxon>Apicomplexa</taxon>
        <taxon>Aconoidasida</taxon>
        <taxon>Piroplasmida</taxon>
        <taxon>Babesiidae</taxon>
        <taxon>Babesia</taxon>
    </lineage>
</organism>
<reference evidence="2" key="1">
    <citation type="journal article" date="2014" name="Nucleic Acids Res.">
        <title>The evolutionary dynamics of variant antigen genes in Babesia reveal a history of genomic innovation underlying host-parasite interaction.</title>
        <authorList>
            <person name="Jackson A.P."/>
            <person name="Otto T.D."/>
            <person name="Darby A."/>
            <person name="Ramaprasad A."/>
            <person name="Xia D."/>
            <person name="Echaide I.E."/>
            <person name="Farber M."/>
            <person name="Gahlot S."/>
            <person name="Gamble J."/>
            <person name="Gupta D."/>
            <person name="Gupta Y."/>
            <person name="Jackson L."/>
            <person name="Malandrin L."/>
            <person name="Malas T.B."/>
            <person name="Moussa E."/>
            <person name="Nair M."/>
            <person name="Reid AJ."/>
            <person name="Sanders M."/>
            <person name="Sharma J."/>
            <person name="Tracey A."/>
            <person name="Quail M.A."/>
            <person name="Weir W."/>
            <person name="Wastling J.M."/>
            <person name="Hall N."/>
            <person name="Willadsen P."/>
            <person name="Lingelbach K."/>
            <person name="Shiels B."/>
            <person name="Tait A."/>
            <person name="Berriman M."/>
            <person name="Allred D.R."/>
            <person name="Pain A."/>
        </authorList>
    </citation>
    <scope>NUCLEOTIDE SEQUENCE</scope>
    <source>
        <strain evidence="2">Bond</strain>
    </source>
</reference>
<feature type="transmembrane region" description="Helical" evidence="1">
    <location>
        <begin position="1695"/>
        <end position="1718"/>
    </location>
</feature>